<keyword evidence="1" id="KW-1133">Transmembrane helix</keyword>
<sequence>MDRDSNYIHYAILILLLLISVNLFIVDLKIFAPVSVNIAQIKTTPVPENDQTALSADKLYPELARTDCPASCLSAINFATESMNTRTGTAQTAVSSAGQTAVKQLKEFYIPLGSGSTAKNDWDNMVSTETLIDTSIYGQIDSAYFIAGLKNPTGNGQIEAQLYNVTDKNPVWGSHVIMNGPTEQTITSGKIGLAQGPKVYRVQLKSSLSYQASLENARIRILAY</sequence>
<keyword evidence="1" id="KW-0812">Transmembrane</keyword>
<name>A0A0G1DD15_9BACT</name>
<accession>A0A0G1DD15</accession>
<reference evidence="2 3" key="1">
    <citation type="journal article" date="2015" name="Nature">
        <title>rRNA introns, odd ribosomes, and small enigmatic genomes across a large radiation of phyla.</title>
        <authorList>
            <person name="Brown C.T."/>
            <person name="Hug L.A."/>
            <person name="Thomas B.C."/>
            <person name="Sharon I."/>
            <person name="Castelle C.J."/>
            <person name="Singh A."/>
            <person name="Wilkins M.J."/>
            <person name="Williams K.H."/>
            <person name="Banfield J.F."/>
        </authorList>
    </citation>
    <scope>NUCLEOTIDE SEQUENCE [LARGE SCALE GENOMIC DNA]</scope>
</reference>
<feature type="transmembrane region" description="Helical" evidence="1">
    <location>
        <begin position="7"/>
        <end position="26"/>
    </location>
</feature>
<gene>
    <name evidence="2" type="ORF">UV73_C0014G0012</name>
</gene>
<keyword evidence="1" id="KW-0472">Membrane</keyword>
<dbReference type="STRING" id="1618443.UV73_C0014G0012"/>
<protein>
    <submittedName>
        <fullName evidence="2">Uncharacterized protein</fullName>
    </submittedName>
</protein>
<dbReference type="Proteomes" id="UP000034894">
    <property type="component" value="Unassembled WGS sequence"/>
</dbReference>
<evidence type="ECO:0000313" key="2">
    <source>
        <dbReference type="EMBL" id="KKS95735.1"/>
    </source>
</evidence>
<evidence type="ECO:0000313" key="3">
    <source>
        <dbReference type="Proteomes" id="UP000034894"/>
    </source>
</evidence>
<dbReference type="EMBL" id="LCFP01000014">
    <property type="protein sequence ID" value="KKS95735.1"/>
    <property type="molecule type" value="Genomic_DNA"/>
</dbReference>
<comment type="caution">
    <text evidence="2">The sequence shown here is derived from an EMBL/GenBank/DDBJ whole genome shotgun (WGS) entry which is preliminary data.</text>
</comment>
<evidence type="ECO:0000256" key="1">
    <source>
        <dbReference type="SAM" id="Phobius"/>
    </source>
</evidence>
<proteinExistence type="predicted"/>
<dbReference type="AlphaFoldDB" id="A0A0G1DD15"/>
<organism evidence="2 3">
    <name type="scientific">Candidatus Gottesmanbacteria bacterium GW2011_GWA2_43_14</name>
    <dbReference type="NCBI Taxonomy" id="1618443"/>
    <lineage>
        <taxon>Bacteria</taxon>
        <taxon>Candidatus Gottesmaniibacteriota</taxon>
    </lineage>
</organism>